<feature type="transmembrane region" description="Helical" evidence="2">
    <location>
        <begin position="6"/>
        <end position="24"/>
    </location>
</feature>
<feature type="transmembrane region" description="Helical" evidence="2">
    <location>
        <begin position="338"/>
        <end position="356"/>
    </location>
</feature>
<dbReference type="GeneID" id="27687376"/>
<dbReference type="InParanoid" id="A0A0L0HI70"/>
<dbReference type="OrthoDB" id="5559077at2759"/>
<dbReference type="InterPro" id="IPR006750">
    <property type="entry name" value="YdcZ"/>
</dbReference>
<feature type="transmembrane region" description="Helical" evidence="2">
    <location>
        <begin position="99"/>
        <end position="121"/>
    </location>
</feature>
<dbReference type="PANTHER" id="PTHR34821">
    <property type="entry name" value="INNER MEMBRANE PROTEIN YDCZ"/>
    <property type="match status" value="1"/>
</dbReference>
<dbReference type="VEuPathDB" id="FungiDB:SPPG_03891"/>
<dbReference type="EMBL" id="KQ257455">
    <property type="protein sequence ID" value="KND00778.1"/>
    <property type="molecule type" value="Genomic_DNA"/>
</dbReference>
<evidence type="ECO:0000256" key="2">
    <source>
        <dbReference type="SAM" id="Phobius"/>
    </source>
</evidence>
<feature type="transmembrane region" description="Helical" evidence="2">
    <location>
        <begin position="72"/>
        <end position="92"/>
    </location>
</feature>
<dbReference type="eggNOG" id="ENOG502S7F5">
    <property type="taxonomic scope" value="Eukaryota"/>
</dbReference>
<feature type="transmembrane region" description="Helical" evidence="2">
    <location>
        <begin position="305"/>
        <end position="326"/>
    </location>
</feature>
<evidence type="ECO:0000313" key="4">
    <source>
        <dbReference type="Proteomes" id="UP000053201"/>
    </source>
</evidence>
<dbReference type="AlphaFoldDB" id="A0A0L0HI70"/>
<name>A0A0L0HI70_SPIPD</name>
<dbReference type="OMA" id="RWWMPLA"/>
<keyword evidence="2" id="KW-0812">Transmembrane</keyword>
<feature type="transmembrane region" description="Helical" evidence="2">
    <location>
        <begin position="36"/>
        <end position="56"/>
    </location>
</feature>
<evidence type="ECO:0008006" key="5">
    <source>
        <dbReference type="Google" id="ProtNLM"/>
    </source>
</evidence>
<proteinExistence type="predicted"/>
<evidence type="ECO:0000256" key="1">
    <source>
        <dbReference type="SAM" id="MobiDB-lite"/>
    </source>
</evidence>
<keyword evidence="2" id="KW-1133">Transmembrane helix</keyword>
<dbReference type="Proteomes" id="UP000053201">
    <property type="component" value="Unassembled WGS sequence"/>
</dbReference>
<feature type="compositionally biased region" description="Low complexity" evidence="1">
    <location>
        <begin position="189"/>
        <end position="200"/>
    </location>
</feature>
<keyword evidence="2" id="KW-0472">Membrane</keyword>
<keyword evidence="4" id="KW-1185">Reference proteome</keyword>
<dbReference type="RefSeq" id="XP_016608817.1">
    <property type="nucleotide sequence ID" value="XM_016752140.1"/>
</dbReference>
<feature type="region of interest" description="Disordered" evidence="1">
    <location>
        <begin position="161"/>
        <end position="201"/>
    </location>
</feature>
<protein>
    <recommendedName>
        <fullName evidence="5">EamA domain-containing protein</fullName>
    </recommendedName>
</protein>
<feature type="transmembrane region" description="Helical" evidence="2">
    <location>
        <begin position="133"/>
        <end position="153"/>
    </location>
</feature>
<sequence>MPTADWTLILCILGGGGLALQAGMNGTLGTLSRTKLFASCWSFGSGCLPLLIYFLATMRGVEISRAYHDAPLYAHFGGIMGTIYVVTIVYLAPRLGAASLLSTAIASQMTTALLLDHFAWLGLERREASVGRVVGVLLTIFGVVVMMGGLEWVRRVLRSDQRPKSDEEHQQQDMVMGDSTKPDPIVNEPTTTTTTTTTKTQPKKPDWTLLFSILAGTSLGLQAAMNAQLGHYSTPAYSALFSFSEGFILLLLLFLYDVTMGPTSRLDPPWTLNIVTTVPYWAWLGGFLGAAYVLIVTIATPRLGAVTVLGTSVCAQVIAAVLCDHFGIVGLPVQKAGWERCVGAVVVVGGVVLITVL</sequence>
<dbReference type="PANTHER" id="PTHR34821:SF2">
    <property type="entry name" value="INNER MEMBRANE PROTEIN YDCZ"/>
    <property type="match status" value="1"/>
</dbReference>
<feature type="transmembrane region" description="Helical" evidence="2">
    <location>
        <begin position="237"/>
        <end position="259"/>
    </location>
</feature>
<feature type="transmembrane region" description="Helical" evidence="2">
    <location>
        <begin position="280"/>
        <end position="299"/>
    </location>
</feature>
<gene>
    <name evidence="3" type="ORF">SPPG_03891</name>
</gene>
<organism evidence="3 4">
    <name type="scientific">Spizellomyces punctatus (strain DAOM BR117)</name>
    <dbReference type="NCBI Taxonomy" id="645134"/>
    <lineage>
        <taxon>Eukaryota</taxon>
        <taxon>Fungi</taxon>
        <taxon>Fungi incertae sedis</taxon>
        <taxon>Chytridiomycota</taxon>
        <taxon>Chytridiomycota incertae sedis</taxon>
        <taxon>Chytridiomycetes</taxon>
        <taxon>Spizellomycetales</taxon>
        <taxon>Spizellomycetaceae</taxon>
        <taxon>Spizellomyces</taxon>
    </lineage>
</organism>
<dbReference type="Pfam" id="PF04657">
    <property type="entry name" value="DMT_YdcZ"/>
    <property type="match status" value="2"/>
</dbReference>
<accession>A0A0L0HI70</accession>
<reference evidence="3 4" key="1">
    <citation type="submission" date="2009-08" db="EMBL/GenBank/DDBJ databases">
        <title>The Genome Sequence of Spizellomyces punctatus strain DAOM BR117.</title>
        <authorList>
            <consortium name="The Broad Institute Genome Sequencing Platform"/>
            <person name="Russ C."/>
            <person name="Cuomo C."/>
            <person name="Shea T."/>
            <person name="Young S.K."/>
            <person name="Zeng Q."/>
            <person name="Koehrsen M."/>
            <person name="Haas B."/>
            <person name="Borodovsky M."/>
            <person name="Guigo R."/>
            <person name="Alvarado L."/>
            <person name="Berlin A."/>
            <person name="Bochicchio J."/>
            <person name="Borenstein D."/>
            <person name="Chapman S."/>
            <person name="Chen Z."/>
            <person name="Engels R."/>
            <person name="Freedman E."/>
            <person name="Gellesch M."/>
            <person name="Goldberg J."/>
            <person name="Griggs A."/>
            <person name="Gujja S."/>
            <person name="Heiman D."/>
            <person name="Hepburn T."/>
            <person name="Howarth C."/>
            <person name="Jen D."/>
            <person name="Larson L."/>
            <person name="Lewis B."/>
            <person name="Mehta T."/>
            <person name="Park D."/>
            <person name="Pearson M."/>
            <person name="Roberts A."/>
            <person name="Saif S."/>
            <person name="Shenoy N."/>
            <person name="Sisk P."/>
            <person name="Stolte C."/>
            <person name="Sykes S."/>
            <person name="Thomson T."/>
            <person name="Walk T."/>
            <person name="White J."/>
            <person name="Yandava C."/>
            <person name="Burger G."/>
            <person name="Gray M.W."/>
            <person name="Holland P.W.H."/>
            <person name="King N."/>
            <person name="Lang F.B.F."/>
            <person name="Roger A.J."/>
            <person name="Ruiz-Trillo I."/>
            <person name="Lander E."/>
            <person name="Nusbaum C."/>
        </authorList>
    </citation>
    <scope>NUCLEOTIDE SEQUENCE [LARGE SCALE GENOMIC DNA]</scope>
    <source>
        <strain evidence="3 4">DAOM BR117</strain>
    </source>
</reference>
<evidence type="ECO:0000313" key="3">
    <source>
        <dbReference type="EMBL" id="KND00778.1"/>
    </source>
</evidence>
<dbReference type="GO" id="GO:0005886">
    <property type="term" value="C:plasma membrane"/>
    <property type="evidence" value="ECO:0007669"/>
    <property type="project" value="TreeGrafter"/>
</dbReference>
<feature type="compositionally biased region" description="Basic and acidic residues" evidence="1">
    <location>
        <begin position="161"/>
        <end position="171"/>
    </location>
</feature>